<feature type="domain" description="RNA 2-O ribose methyltransferase substrate binding" evidence="11">
    <location>
        <begin position="236"/>
        <end position="318"/>
    </location>
</feature>
<feature type="compositionally biased region" description="Basic and acidic residues" evidence="10">
    <location>
        <begin position="61"/>
        <end position="72"/>
    </location>
</feature>
<feature type="compositionally biased region" description="Basic and acidic residues" evidence="10">
    <location>
        <begin position="645"/>
        <end position="660"/>
    </location>
</feature>
<feature type="region of interest" description="Disordered" evidence="10">
    <location>
        <begin position="99"/>
        <end position="174"/>
    </location>
</feature>
<accession>A0AAV9U128</accession>
<dbReference type="InterPro" id="IPR047182">
    <property type="entry name" value="MRM1"/>
</dbReference>
<keyword evidence="8" id="KW-0496">Mitochondrion</keyword>
<feature type="compositionally biased region" description="Acidic residues" evidence="10">
    <location>
        <begin position="598"/>
        <end position="619"/>
    </location>
</feature>
<feature type="compositionally biased region" description="Polar residues" evidence="10">
    <location>
        <begin position="661"/>
        <end position="670"/>
    </location>
</feature>
<feature type="region of interest" description="Disordered" evidence="10">
    <location>
        <begin position="770"/>
        <end position="881"/>
    </location>
</feature>
<feature type="region of interest" description="Disordered" evidence="10">
    <location>
        <begin position="52"/>
        <end position="72"/>
    </location>
</feature>
<protein>
    <recommendedName>
        <fullName evidence="9">rRNA methyltransferase 1, mitochondrial</fullName>
    </recommendedName>
</protein>
<feature type="compositionally biased region" description="Pro residues" evidence="10">
    <location>
        <begin position="133"/>
        <end position="145"/>
    </location>
</feature>
<dbReference type="GO" id="GO:0016435">
    <property type="term" value="F:rRNA (guanine) methyltransferase activity"/>
    <property type="evidence" value="ECO:0007669"/>
    <property type="project" value="TreeGrafter"/>
</dbReference>
<feature type="region of interest" description="Disordered" evidence="10">
    <location>
        <begin position="560"/>
        <end position="741"/>
    </location>
</feature>
<dbReference type="InterPro" id="IPR047261">
    <property type="entry name" value="MRM1_MeTrfase_dom"/>
</dbReference>
<dbReference type="PANTHER" id="PTHR46103:SF1">
    <property type="entry name" value="RRNA METHYLTRANSFERASE 1, MITOCHONDRIAL"/>
    <property type="match status" value="1"/>
</dbReference>
<evidence type="ECO:0000256" key="4">
    <source>
        <dbReference type="ARBA" id="ARBA00022603"/>
    </source>
</evidence>
<dbReference type="Pfam" id="PF08032">
    <property type="entry name" value="SpoU_sub_bind"/>
    <property type="match status" value="1"/>
</dbReference>
<dbReference type="EMBL" id="JAVHNQ010000014">
    <property type="protein sequence ID" value="KAK6332915.1"/>
    <property type="molecule type" value="Genomic_DNA"/>
</dbReference>
<evidence type="ECO:0000256" key="5">
    <source>
        <dbReference type="ARBA" id="ARBA00022679"/>
    </source>
</evidence>
<dbReference type="GO" id="GO:0005739">
    <property type="term" value="C:mitochondrion"/>
    <property type="evidence" value="ECO:0007669"/>
    <property type="project" value="UniProtKB-SubCell"/>
</dbReference>
<evidence type="ECO:0000256" key="6">
    <source>
        <dbReference type="ARBA" id="ARBA00022691"/>
    </source>
</evidence>
<feature type="compositionally biased region" description="Polar residues" evidence="10">
    <location>
        <begin position="776"/>
        <end position="793"/>
    </location>
</feature>
<feature type="compositionally biased region" description="Polar residues" evidence="10">
    <location>
        <begin position="154"/>
        <end position="165"/>
    </location>
</feature>
<organism evidence="12 13">
    <name type="scientific">Orbilia brochopaga</name>
    <dbReference type="NCBI Taxonomy" id="3140254"/>
    <lineage>
        <taxon>Eukaryota</taxon>
        <taxon>Fungi</taxon>
        <taxon>Dikarya</taxon>
        <taxon>Ascomycota</taxon>
        <taxon>Pezizomycotina</taxon>
        <taxon>Orbiliomycetes</taxon>
        <taxon>Orbiliales</taxon>
        <taxon>Orbiliaceae</taxon>
        <taxon>Orbilia</taxon>
    </lineage>
</organism>
<dbReference type="PANTHER" id="PTHR46103">
    <property type="entry name" value="RRNA METHYLTRANSFERASE 1, MITOCHONDRIAL"/>
    <property type="match status" value="1"/>
</dbReference>
<evidence type="ECO:0000256" key="3">
    <source>
        <dbReference type="ARBA" id="ARBA00022552"/>
    </source>
</evidence>
<sequence>MYRGIAPAGLSRAPIVAGRHAQIWANACCSCRRQLSITSQLEAAHWEMRGNRANRRKEMQKRKEFENAKREDPQAIGDVPWYRFSPPIPERRPAKVAFRAGPPGVSFEELDSSKTEDSDQFNSNVGSLDDQHSPPPASVPPPPEPVSRDPHPSTNGVRLSQSSPPSGKWTGPPRLHSYIAREEDQNNWPRKAFKYGFSEFDSELDPAGGEPSFGTPITVIRKEPRELPRTTHTSEFLYGYNMCYLALKNMRRKIHRLYIYTGLMRQGGSIERENRLRTKAQASGIPVSTTMDSRLLDAMSKGRPHNGFALEAEPLELPKIAYLGGVANGKFNAPIAQSTSYVQIQSKGGRKYPFVLILDELSDGGNFGAILRSAYFLGVDAVLVVSQNSAEPTAVMSRSSAGALEAIDMFNVADLAQLIGKSRDNGWKFFGAMPSPSNREVASSKTKRSIKWYDSEGLNDPTHFGPVALVMGNEANGLRPTIQKLMDCYATVTKIGSADELLDSLNVAVAASVLCHAFLRPVNKGKMPEQMIDNRSLKRIMRGELDAEQIRAKNTMFKVDDGMYQPPNTAPPEPGLDVARIFGADPSTDNDPVSATANDDDESGSDEEEEFDNDEVGEELNEKVTESVQPEEETRYGKMLANALREAREEAAEELAKTNREGPQQGNQKAVTKGGGREDADIAAAKEPIDNNVDQDEDDYDDVEQDDDEIESDEDGNESDEEYVALDDGEATDAVSSRDTRSVWKKGVDWYDIKPDDSFKKGFLVGSGELFKGSDNKNSLQSMFPTQSRSKSFNRPVLTRKQRKQLRKERKKETKMLRKKVRDDKRQMTADLNRNKDPRVLANEPKNSEKLEKEGAGKLKPETEKLEKAKAKVDTEGWPVV</sequence>
<dbReference type="InterPro" id="IPR029064">
    <property type="entry name" value="Ribosomal_eL30-like_sf"/>
</dbReference>
<evidence type="ECO:0000259" key="11">
    <source>
        <dbReference type="SMART" id="SM00967"/>
    </source>
</evidence>
<dbReference type="CDD" id="cd18105">
    <property type="entry name" value="SpoU-like_MRM1"/>
    <property type="match status" value="1"/>
</dbReference>
<feature type="compositionally biased region" description="Basic and acidic residues" evidence="10">
    <location>
        <begin position="846"/>
        <end position="875"/>
    </location>
</feature>
<dbReference type="SUPFAM" id="SSF55315">
    <property type="entry name" value="L30e-like"/>
    <property type="match status" value="1"/>
</dbReference>
<dbReference type="Pfam" id="PF00588">
    <property type="entry name" value="SpoU_methylase"/>
    <property type="match status" value="1"/>
</dbReference>
<dbReference type="AlphaFoldDB" id="A0AAV9U128"/>
<feature type="compositionally biased region" description="Basic residues" evidence="10">
    <location>
        <begin position="798"/>
        <end position="810"/>
    </location>
</feature>
<dbReference type="InterPro" id="IPR029028">
    <property type="entry name" value="Alpha/beta_knot_MTases"/>
</dbReference>
<gene>
    <name evidence="12" type="ORF">TWF696_002934</name>
</gene>
<keyword evidence="13" id="KW-1185">Reference proteome</keyword>
<dbReference type="Gene3D" id="3.40.1280.10">
    <property type="match status" value="1"/>
</dbReference>
<evidence type="ECO:0000256" key="8">
    <source>
        <dbReference type="ARBA" id="ARBA00023128"/>
    </source>
</evidence>
<evidence type="ECO:0000256" key="7">
    <source>
        <dbReference type="ARBA" id="ARBA00022946"/>
    </source>
</evidence>
<feature type="compositionally biased region" description="Acidic residues" evidence="10">
    <location>
        <begin position="693"/>
        <end position="731"/>
    </location>
</feature>
<keyword evidence="6" id="KW-0949">S-adenosyl-L-methionine</keyword>
<keyword evidence="5" id="KW-0808">Transferase</keyword>
<dbReference type="GO" id="GO:0003723">
    <property type="term" value="F:RNA binding"/>
    <property type="evidence" value="ECO:0007669"/>
    <property type="project" value="InterPro"/>
</dbReference>
<dbReference type="SMART" id="SM00967">
    <property type="entry name" value="SpoU_sub_bind"/>
    <property type="match status" value="1"/>
</dbReference>
<evidence type="ECO:0000256" key="1">
    <source>
        <dbReference type="ARBA" id="ARBA00004173"/>
    </source>
</evidence>
<comment type="subcellular location">
    <subcellularLocation>
        <location evidence="1">Mitochondrion</location>
    </subcellularLocation>
</comment>
<dbReference type="InterPro" id="IPR001537">
    <property type="entry name" value="SpoU_MeTrfase"/>
</dbReference>
<comment type="caution">
    <text evidence="12">The sequence shown here is derived from an EMBL/GenBank/DDBJ whole genome shotgun (WGS) entry which is preliminary data.</text>
</comment>
<feature type="compositionally biased region" description="Basic and acidic residues" evidence="10">
    <location>
        <begin position="811"/>
        <end position="839"/>
    </location>
</feature>
<evidence type="ECO:0000313" key="13">
    <source>
        <dbReference type="Proteomes" id="UP001375240"/>
    </source>
</evidence>
<comment type="similarity">
    <text evidence="2">Belongs to the class IV-like SAM-binding methyltransferase superfamily. RNA methyltransferase TrmH family.</text>
</comment>
<feature type="compositionally biased region" description="Polar residues" evidence="10">
    <location>
        <begin position="587"/>
        <end position="597"/>
    </location>
</feature>
<name>A0AAV9U128_9PEZI</name>
<dbReference type="InterPro" id="IPR013123">
    <property type="entry name" value="SpoU_subst-bd"/>
</dbReference>
<evidence type="ECO:0000256" key="2">
    <source>
        <dbReference type="ARBA" id="ARBA00007228"/>
    </source>
</evidence>
<dbReference type="SUPFAM" id="SSF75217">
    <property type="entry name" value="alpha/beta knot"/>
    <property type="match status" value="1"/>
</dbReference>
<evidence type="ECO:0000256" key="10">
    <source>
        <dbReference type="SAM" id="MobiDB-lite"/>
    </source>
</evidence>
<keyword evidence="7" id="KW-0809">Transit peptide</keyword>
<reference evidence="12 13" key="1">
    <citation type="submission" date="2019-10" db="EMBL/GenBank/DDBJ databases">
        <authorList>
            <person name="Palmer J.M."/>
        </authorList>
    </citation>
    <scope>NUCLEOTIDE SEQUENCE [LARGE SCALE GENOMIC DNA]</scope>
    <source>
        <strain evidence="12 13">TWF696</strain>
    </source>
</reference>
<proteinExistence type="inferred from homology"/>
<keyword evidence="3" id="KW-0698">rRNA processing</keyword>
<keyword evidence="4" id="KW-0489">Methyltransferase</keyword>
<evidence type="ECO:0000256" key="9">
    <source>
        <dbReference type="ARBA" id="ARBA00034881"/>
    </source>
</evidence>
<evidence type="ECO:0000313" key="12">
    <source>
        <dbReference type="EMBL" id="KAK6332915.1"/>
    </source>
</evidence>
<dbReference type="InterPro" id="IPR029026">
    <property type="entry name" value="tRNA_m1G_MTases_N"/>
</dbReference>
<dbReference type="Proteomes" id="UP001375240">
    <property type="component" value="Unassembled WGS sequence"/>
</dbReference>
<dbReference type="Gene3D" id="3.30.1330.30">
    <property type="match status" value="1"/>
</dbReference>